<protein>
    <submittedName>
        <fullName evidence="1">Uncharacterized protein</fullName>
    </submittedName>
</protein>
<keyword evidence="2" id="KW-1185">Reference proteome</keyword>
<sequence>MFTVPSKYNVLTETAEPVSDTAFGSFPQRVSEMSRTQTPPSLLMQYQNNHQRQASRHKENQSTVPRSSPPQYPRRTSQALGSTPTGRTTNPKKKQSQYIHGRSSTVAPVSPARGSQSMDKDGPSDQFIGLF</sequence>
<proteinExistence type="predicted"/>
<comment type="caution">
    <text evidence="1">The sequence shown here is derived from an EMBL/GenBank/DDBJ whole genome shotgun (WGS) entry which is preliminary data.</text>
</comment>
<gene>
    <name evidence="1" type="ORF">M8818_003576</name>
</gene>
<reference evidence="1" key="1">
    <citation type="submission" date="2024-02" db="EMBL/GenBank/DDBJ databases">
        <title>Metagenome Assembled Genome of Zalaria obscura JY119.</title>
        <authorList>
            <person name="Vighnesh L."/>
            <person name="Jagadeeshwari U."/>
            <person name="Venkata Ramana C."/>
            <person name="Sasikala C."/>
        </authorList>
    </citation>
    <scope>NUCLEOTIDE SEQUENCE</scope>
    <source>
        <strain evidence="1">JY119</strain>
    </source>
</reference>
<evidence type="ECO:0000313" key="2">
    <source>
        <dbReference type="Proteomes" id="UP001320706"/>
    </source>
</evidence>
<name>A0ACC3SFP6_9PEZI</name>
<dbReference type="EMBL" id="JAMKPW020000016">
    <property type="protein sequence ID" value="KAK8210089.1"/>
    <property type="molecule type" value="Genomic_DNA"/>
</dbReference>
<organism evidence="1 2">
    <name type="scientific">Zalaria obscura</name>
    <dbReference type="NCBI Taxonomy" id="2024903"/>
    <lineage>
        <taxon>Eukaryota</taxon>
        <taxon>Fungi</taxon>
        <taxon>Dikarya</taxon>
        <taxon>Ascomycota</taxon>
        <taxon>Pezizomycotina</taxon>
        <taxon>Dothideomycetes</taxon>
        <taxon>Dothideomycetidae</taxon>
        <taxon>Dothideales</taxon>
        <taxon>Zalariaceae</taxon>
        <taxon>Zalaria</taxon>
    </lineage>
</organism>
<dbReference type="Proteomes" id="UP001320706">
    <property type="component" value="Unassembled WGS sequence"/>
</dbReference>
<evidence type="ECO:0000313" key="1">
    <source>
        <dbReference type="EMBL" id="KAK8210089.1"/>
    </source>
</evidence>
<accession>A0ACC3SFP6</accession>